<protein>
    <submittedName>
        <fullName evidence="1">Uncharacterized protein</fullName>
    </submittedName>
</protein>
<dbReference type="AlphaFoldDB" id="A0A916JZG2"/>
<keyword evidence="2" id="KW-1185">Reference proteome</keyword>
<sequence length="168" mass="19975">MKLYHFSEQPDIRTFVPRQLDYRRTEPAMVWTIDEFHAPHYYFPRDCPRVCIWPVEDTNEADIQRFFGQSETRRMIAIESRWFERVNRASIYRYEFAPDPFSLYTANAGYYTSTSTVQPVSVERMDDLLHRLTCLGIEIRVTPSLFPLRDAILSSTVQFSMIRMKNAQ</sequence>
<organism evidence="1 2">
    <name type="scientific">Paenibacillus solanacearum</name>
    <dbReference type="NCBI Taxonomy" id="2048548"/>
    <lineage>
        <taxon>Bacteria</taxon>
        <taxon>Bacillati</taxon>
        <taxon>Bacillota</taxon>
        <taxon>Bacilli</taxon>
        <taxon>Bacillales</taxon>
        <taxon>Paenibacillaceae</taxon>
        <taxon>Paenibacillus</taxon>
    </lineage>
</organism>
<dbReference type="Proteomes" id="UP000693672">
    <property type="component" value="Unassembled WGS sequence"/>
</dbReference>
<accession>A0A916JZG2</accession>
<gene>
    <name evidence="1" type="ORF">PAESOLCIP111_01548</name>
</gene>
<dbReference type="EMBL" id="CAJVAS010000004">
    <property type="protein sequence ID" value="CAG7612577.1"/>
    <property type="molecule type" value="Genomic_DNA"/>
</dbReference>
<dbReference type="InterPro" id="IPR049253">
    <property type="entry name" value="DUF6886"/>
</dbReference>
<reference evidence="1" key="1">
    <citation type="submission" date="2021-06" db="EMBL/GenBank/DDBJ databases">
        <authorList>
            <person name="Criscuolo A."/>
        </authorList>
    </citation>
    <scope>NUCLEOTIDE SEQUENCE</scope>
    <source>
        <strain evidence="1">CIP111600</strain>
    </source>
</reference>
<dbReference type="Pfam" id="PF21820">
    <property type="entry name" value="DUF6886"/>
    <property type="match status" value="1"/>
</dbReference>
<proteinExistence type="predicted"/>
<name>A0A916JZG2_9BACL</name>
<comment type="caution">
    <text evidence="1">The sequence shown here is derived from an EMBL/GenBank/DDBJ whole genome shotgun (WGS) entry which is preliminary data.</text>
</comment>
<dbReference type="RefSeq" id="WP_218091336.1">
    <property type="nucleotide sequence ID" value="NZ_CAJVAS010000004.1"/>
</dbReference>
<evidence type="ECO:0000313" key="1">
    <source>
        <dbReference type="EMBL" id="CAG7612577.1"/>
    </source>
</evidence>
<evidence type="ECO:0000313" key="2">
    <source>
        <dbReference type="Proteomes" id="UP000693672"/>
    </source>
</evidence>